<protein>
    <recommendedName>
        <fullName evidence="1">Methyltransferase domain-containing protein</fullName>
    </recommendedName>
</protein>
<dbReference type="Gene3D" id="3.40.50.150">
    <property type="entry name" value="Vaccinia Virus protein VP39"/>
    <property type="match status" value="1"/>
</dbReference>
<dbReference type="InterPro" id="IPR029063">
    <property type="entry name" value="SAM-dependent_MTases_sf"/>
</dbReference>
<dbReference type="CDD" id="cd02440">
    <property type="entry name" value="AdoMet_MTases"/>
    <property type="match status" value="1"/>
</dbReference>
<reference evidence="2 3" key="1">
    <citation type="submission" date="2017-09" db="EMBL/GenBank/DDBJ databases">
        <title>Depth-based differentiation of microbial function through sediment-hosted aquifers and enrichment of novel symbionts in the deep terrestrial subsurface.</title>
        <authorList>
            <person name="Probst A.J."/>
            <person name="Ladd B."/>
            <person name="Jarett J.K."/>
            <person name="Geller-Mcgrath D.E."/>
            <person name="Sieber C.M."/>
            <person name="Emerson J.B."/>
            <person name="Anantharaman K."/>
            <person name="Thomas B.C."/>
            <person name="Malmstrom R."/>
            <person name="Stieglmeier M."/>
            <person name="Klingl A."/>
            <person name="Woyke T."/>
            <person name="Ryan C.M."/>
            <person name="Banfield J.F."/>
        </authorList>
    </citation>
    <scope>NUCLEOTIDE SEQUENCE [LARGE SCALE GENOMIC DNA]</scope>
    <source>
        <strain evidence="2">CG11_big_fil_rev_8_21_14_0_20_43_10</strain>
    </source>
</reference>
<sequence>MLDIVPQSIVKTLDAMNIAQGMVVADFGTGSGFVSLELAKRVGDTGTVYAIDILQEPLEVLESKARQANYTNIKIITSDLEKQNGSTLENDSCDWVVISNILFQASNQQAIAAEAMRILKPKAKIAVIEWHPEKMIARYAHRPLSQDQTKKLFEQAHLKLVSQFEPDAMHYGMIFQK</sequence>
<dbReference type="Pfam" id="PF13847">
    <property type="entry name" value="Methyltransf_31"/>
    <property type="match status" value="1"/>
</dbReference>
<dbReference type="SUPFAM" id="SSF53335">
    <property type="entry name" value="S-adenosyl-L-methionine-dependent methyltransferases"/>
    <property type="match status" value="1"/>
</dbReference>
<gene>
    <name evidence="2" type="ORF">COV41_01485</name>
</gene>
<dbReference type="Proteomes" id="UP000236846">
    <property type="component" value="Unassembled WGS sequence"/>
</dbReference>
<evidence type="ECO:0000313" key="2">
    <source>
        <dbReference type="EMBL" id="PIR26419.1"/>
    </source>
</evidence>
<proteinExistence type="predicted"/>
<dbReference type="InterPro" id="IPR025714">
    <property type="entry name" value="Methyltranfer_dom"/>
</dbReference>
<name>A0A2H0PWJ7_9BACT</name>
<evidence type="ECO:0000259" key="1">
    <source>
        <dbReference type="Pfam" id="PF13847"/>
    </source>
</evidence>
<dbReference type="AlphaFoldDB" id="A0A2H0PWJ7"/>
<dbReference type="EMBL" id="PCXE01000024">
    <property type="protein sequence ID" value="PIR26419.1"/>
    <property type="molecule type" value="Genomic_DNA"/>
</dbReference>
<comment type="caution">
    <text evidence="2">The sequence shown here is derived from an EMBL/GenBank/DDBJ whole genome shotgun (WGS) entry which is preliminary data.</text>
</comment>
<evidence type="ECO:0000313" key="3">
    <source>
        <dbReference type="Proteomes" id="UP000236846"/>
    </source>
</evidence>
<organism evidence="2 3">
    <name type="scientific">Candidatus Brennerbacteria bacterium CG11_big_fil_rev_8_21_14_0_20_43_10</name>
    <dbReference type="NCBI Taxonomy" id="1974523"/>
    <lineage>
        <taxon>Bacteria</taxon>
        <taxon>Candidatus Brenneribacteriota</taxon>
    </lineage>
</organism>
<feature type="domain" description="Methyltransferase" evidence="1">
    <location>
        <begin position="20"/>
        <end position="131"/>
    </location>
</feature>
<accession>A0A2H0PWJ7</accession>